<feature type="transmembrane region" description="Helical" evidence="2">
    <location>
        <begin position="413"/>
        <end position="433"/>
    </location>
</feature>
<feature type="transmembrane region" description="Helical" evidence="2">
    <location>
        <begin position="190"/>
        <end position="219"/>
    </location>
</feature>
<feature type="transmembrane region" description="Helical" evidence="2">
    <location>
        <begin position="141"/>
        <end position="159"/>
    </location>
</feature>
<protein>
    <submittedName>
        <fullName evidence="3">YfhO family protein</fullName>
    </submittedName>
</protein>
<feature type="region of interest" description="Disordered" evidence="1">
    <location>
        <begin position="493"/>
        <end position="520"/>
    </location>
</feature>
<reference evidence="3 4" key="1">
    <citation type="submission" date="2021-08" db="EMBL/GenBank/DDBJ databases">
        <title>WGS of actinomycetes from Thailand.</title>
        <authorList>
            <person name="Thawai C."/>
        </authorList>
    </citation>
    <scope>NUCLEOTIDE SEQUENCE [LARGE SCALE GENOMIC DNA]</scope>
    <source>
        <strain evidence="3 4">PLK6-54</strain>
    </source>
</reference>
<dbReference type="Proteomes" id="UP000778578">
    <property type="component" value="Unassembled WGS sequence"/>
</dbReference>
<feature type="transmembrane region" description="Helical" evidence="2">
    <location>
        <begin position="834"/>
        <end position="852"/>
    </location>
</feature>
<sequence length="879" mass="93103">MALQDIPSRGADRLRAAVIAACVTAVAFCLGDVVARQYPFGPRTRDVNDLGNQFVPFHAHLWDLLHGRADGGWLLNWQSGYGSSFLPDFGTYLSSPFAPLVAVFPRDQIDLAVYVITVLKIVSAAAAMACLLLTLRPGPRWAAGVLGASYALCGWTLMLASYNPMWLDGLIAFPVLCMVGEWAREGRRQIWGIVIVALCWTANFYIAYMATIGAALVLVARLVTDQDPRTTTRVRLLTLVRAAVTTVLGVGLTAPLLLTIVKGTKLAYPLHHAVFHPLPWTDLLVRLLPGTYGFSSPSTYVDTAALLLAFVLPFHSAVPRRTRVVWTVMAIAIAASFQWRPTHLMWHAFTTPNGSPYRQTFVLSGVLVIAAWLALSHALPSPRQLACGAGVMAVVAGIAALGAPGSLAGLGTYPMLGVGLVAAVGALSVLRRAADSLEGPARRTVPAAIAIGVLVVAQVGQIALSNAWIDRKRVAAMDDYAVWGQRQDWQRETIASADDWPDRRTDPGREQTVGNDPMAVGGQGAQYYSSLTADVYTRTMLALGDGWTSHGRNLQSLDNPVTDVIFSVGARLRSPRDPHTSHIPQTAPPSVVHEDVPPLVTVRTAAPPARFVRSPYRNQELLLGSGVYTAGRIALTDGSGKPVPLSAGGVYRTPGGKAGGKGRDYRIATSCPARTDVYFWAPNFMGDVGMDGQQQLIWRGALPSHRAPMQRLGPTPEGGRLFVLLHASPGVSTVSPQGVGCLSLSRLAAAEKRIAASAATQVHVTDDGISARLPQGARGFAVIAAPAITGWSCSVGNGSQPGRSYMGLLSVPLDGRSTGISCAFTPPGLHLGEAVGGACLLGVVGLAGFGWWRSRRRPAGAGGSPAPAEPPVLPEEAVI</sequence>
<evidence type="ECO:0000313" key="3">
    <source>
        <dbReference type="EMBL" id="MBY8876775.1"/>
    </source>
</evidence>
<dbReference type="EMBL" id="JAINZZ010000003">
    <property type="protein sequence ID" value="MBY8876775.1"/>
    <property type="molecule type" value="Genomic_DNA"/>
</dbReference>
<feature type="transmembrane region" description="Helical" evidence="2">
    <location>
        <begin position="111"/>
        <end position="135"/>
    </location>
</feature>
<dbReference type="RefSeq" id="WP_222960607.1">
    <property type="nucleotide sequence ID" value="NZ_JAINZZ010000003.1"/>
</dbReference>
<keyword evidence="2" id="KW-1133">Transmembrane helix</keyword>
<keyword evidence="4" id="KW-1185">Reference proteome</keyword>
<feature type="transmembrane region" description="Helical" evidence="2">
    <location>
        <begin position="292"/>
        <end position="312"/>
    </location>
</feature>
<dbReference type="InterPro" id="IPR018580">
    <property type="entry name" value="Uncharacterised_YfhO"/>
</dbReference>
<name>A0ABS7Q0V5_9ACTN</name>
<dbReference type="PANTHER" id="PTHR38454">
    <property type="entry name" value="INTEGRAL MEMBRANE PROTEIN-RELATED"/>
    <property type="match status" value="1"/>
</dbReference>
<feature type="transmembrane region" description="Helical" evidence="2">
    <location>
        <begin position="16"/>
        <end position="35"/>
    </location>
</feature>
<dbReference type="Pfam" id="PF09586">
    <property type="entry name" value="YfhO"/>
    <property type="match status" value="1"/>
</dbReference>
<keyword evidence="2" id="KW-0472">Membrane</keyword>
<feature type="compositionally biased region" description="Basic and acidic residues" evidence="1">
    <location>
        <begin position="500"/>
        <end position="509"/>
    </location>
</feature>
<feature type="region of interest" description="Disordered" evidence="1">
    <location>
        <begin position="858"/>
        <end position="879"/>
    </location>
</feature>
<organism evidence="3 4">
    <name type="scientific">Actinacidiphila acidipaludis</name>
    <dbReference type="NCBI Taxonomy" id="2873382"/>
    <lineage>
        <taxon>Bacteria</taxon>
        <taxon>Bacillati</taxon>
        <taxon>Actinomycetota</taxon>
        <taxon>Actinomycetes</taxon>
        <taxon>Kitasatosporales</taxon>
        <taxon>Streptomycetaceae</taxon>
        <taxon>Actinacidiphila</taxon>
    </lineage>
</organism>
<feature type="transmembrane region" description="Helical" evidence="2">
    <location>
        <begin position="361"/>
        <end position="379"/>
    </location>
</feature>
<feature type="transmembrane region" description="Helical" evidence="2">
    <location>
        <begin position="239"/>
        <end position="261"/>
    </location>
</feature>
<evidence type="ECO:0000256" key="1">
    <source>
        <dbReference type="SAM" id="MobiDB-lite"/>
    </source>
</evidence>
<proteinExistence type="predicted"/>
<dbReference type="PANTHER" id="PTHR38454:SF1">
    <property type="entry name" value="INTEGRAL MEMBRANE PROTEIN"/>
    <property type="match status" value="1"/>
</dbReference>
<feature type="transmembrane region" description="Helical" evidence="2">
    <location>
        <begin position="386"/>
        <end position="407"/>
    </location>
</feature>
<keyword evidence="2" id="KW-0812">Transmembrane</keyword>
<feature type="transmembrane region" description="Helical" evidence="2">
    <location>
        <begin position="445"/>
        <end position="464"/>
    </location>
</feature>
<accession>A0ABS7Q0V5</accession>
<gene>
    <name evidence="3" type="ORF">K7862_03850</name>
</gene>
<comment type="caution">
    <text evidence="3">The sequence shown here is derived from an EMBL/GenBank/DDBJ whole genome shotgun (WGS) entry which is preliminary data.</text>
</comment>
<evidence type="ECO:0000256" key="2">
    <source>
        <dbReference type="SAM" id="Phobius"/>
    </source>
</evidence>
<feature type="transmembrane region" description="Helical" evidence="2">
    <location>
        <begin position="324"/>
        <end position="341"/>
    </location>
</feature>
<feature type="region of interest" description="Disordered" evidence="1">
    <location>
        <begin position="573"/>
        <end position="592"/>
    </location>
</feature>
<evidence type="ECO:0000313" key="4">
    <source>
        <dbReference type="Proteomes" id="UP000778578"/>
    </source>
</evidence>